<dbReference type="EMBL" id="BMLN01000006">
    <property type="protein sequence ID" value="GGO01592.1"/>
    <property type="molecule type" value="Genomic_DNA"/>
</dbReference>
<dbReference type="PROSITE" id="PS50851">
    <property type="entry name" value="CHEW"/>
    <property type="match status" value="1"/>
</dbReference>
<evidence type="ECO:0000259" key="1">
    <source>
        <dbReference type="PROSITE" id="PS50851"/>
    </source>
</evidence>
<reference evidence="3" key="1">
    <citation type="journal article" date="2019" name="Int. J. Syst. Evol. Microbiol.">
        <title>The Global Catalogue of Microorganisms (GCM) 10K type strain sequencing project: providing services to taxonomists for standard genome sequencing and annotation.</title>
        <authorList>
            <consortium name="The Broad Institute Genomics Platform"/>
            <consortium name="The Broad Institute Genome Sequencing Center for Infectious Disease"/>
            <person name="Wu L."/>
            <person name="Ma J."/>
        </authorList>
    </citation>
    <scope>NUCLEOTIDE SEQUENCE [LARGE SCALE GENOMIC DNA]</scope>
    <source>
        <strain evidence="3">CGMCC 1.6964</strain>
    </source>
</reference>
<dbReference type="Proteomes" id="UP000606653">
    <property type="component" value="Unassembled WGS sequence"/>
</dbReference>
<feature type="domain" description="CheW-like" evidence="1">
    <location>
        <begin position="11"/>
        <end position="145"/>
    </location>
</feature>
<gene>
    <name evidence="2" type="primary">cheW-2</name>
    <name evidence="2" type="ORF">GCM10010969_24070</name>
</gene>
<dbReference type="SMART" id="SM00260">
    <property type="entry name" value="CheW"/>
    <property type="match status" value="1"/>
</dbReference>
<organism evidence="2 3">
    <name type="scientific">Saccharibacillus kuerlensis</name>
    <dbReference type="NCBI Taxonomy" id="459527"/>
    <lineage>
        <taxon>Bacteria</taxon>
        <taxon>Bacillati</taxon>
        <taxon>Bacillota</taxon>
        <taxon>Bacilli</taxon>
        <taxon>Bacillales</taxon>
        <taxon>Paenibacillaceae</taxon>
        <taxon>Saccharibacillus</taxon>
    </lineage>
</organism>
<name>A0ABQ2L4B8_9BACL</name>
<dbReference type="Pfam" id="PF01584">
    <property type="entry name" value="CheW"/>
    <property type="match status" value="1"/>
</dbReference>
<dbReference type="PANTHER" id="PTHR22617:SF23">
    <property type="entry name" value="CHEMOTAXIS PROTEIN CHEW"/>
    <property type="match status" value="1"/>
</dbReference>
<dbReference type="InterPro" id="IPR036061">
    <property type="entry name" value="CheW-like_dom_sf"/>
</dbReference>
<dbReference type="SUPFAM" id="SSF50341">
    <property type="entry name" value="CheW-like"/>
    <property type="match status" value="1"/>
</dbReference>
<protein>
    <submittedName>
        <fullName evidence="2">Chemotaxis protein CheW</fullName>
    </submittedName>
</protein>
<evidence type="ECO:0000313" key="2">
    <source>
        <dbReference type="EMBL" id="GGO01592.1"/>
    </source>
</evidence>
<dbReference type="Gene3D" id="2.30.30.40">
    <property type="entry name" value="SH3 Domains"/>
    <property type="match status" value="1"/>
</dbReference>
<dbReference type="InterPro" id="IPR039315">
    <property type="entry name" value="CheW"/>
</dbReference>
<accession>A0ABQ2L4B8</accession>
<evidence type="ECO:0000313" key="3">
    <source>
        <dbReference type="Proteomes" id="UP000606653"/>
    </source>
</evidence>
<sequence>MKGEIYMEESGQQFIAIELGSERYALPISHIHEIIKMQKITVVPNSRFFMEGVTNLRGKIVPIINLRKRFSMEEVSATRTTRIVVVNHQDEIVGMVVDRVRQVIQFNSIEDAGDSTSGIDSHYFSGIGYLDDDFITILNIGSTLR</sequence>
<dbReference type="InterPro" id="IPR002545">
    <property type="entry name" value="CheW-lke_dom"/>
</dbReference>
<keyword evidence="3" id="KW-1185">Reference proteome</keyword>
<comment type="caution">
    <text evidence="2">The sequence shown here is derived from an EMBL/GenBank/DDBJ whole genome shotgun (WGS) entry which is preliminary data.</text>
</comment>
<dbReference type="PANTHER" id="PTHR22617">
    <property type="entry name" value="CHEMOTAXIS SENSOR HISTIDINE KINASE-RELATED"/>
    <property type="match status" value="1"/>
</dbReference>
<dbReference type="Gene3D" id="2.40.50.180">
    <property type="entry name" value="CheA-289, Domain 4"/>
    <property type="match status" value="1"/>
</dbReference>
<proteinExistence type="predicted"/>